<organism evidence="5 6">
    <name type="scientific">Candidatus Kerfeldbacteria bacterium RIFCSPHIGHO2_02_FULL_42_14</name>
    <dbReference type="NCBI Taxonomy" id="1798540"/>
    <lineage>
        <taxon>Bacteria</taxon>
        <taxon>Candidatus Kerfeldiibacteriota</taxon>
    </lineage>
</organism>
<dbReference type="STRING" id="1798540.A3B74_03875"/>
<dbReference type="EMBL" id="MHKB01000011">
    <property type="protein sequence ID" value="OGY79056.1"/>
    <property type="molecule type" value="Genomic_DNA"/>
</dbReference>
<dbReference type="PANTHER" id="PTHR20982">
    <property type="entry name" value="RIBOSOME RECYCLING FACTOR"/>
    <property type="match status" value="1"/>
</dbReference>
<evidence type="ECO:0000256" key="1">
    <source>
        <dbReference type="ARBA" id="ARBA00005912"/>
    </source>
</evidence>
<evidence type="ECO:0000256" key="2">
    <source>
        <dbReference type="ARBA" id="ARBA00022917"/>
    </source>
</evidence>
<sequence length="183" mass="21158">MMTHMEEQKFIQAIQFFKSELEHLRTGRATPVLVEEIPISAYNTSSPLQQLAHISAQDARTLVIQPWDKSIVNDIEKSLQASSLGIPPVVSGTEIRLNFPLLTEERRKEIVKIVHAKAEETRVRVRTIREQILKTWKEKEREGEISEDAFARLQKVLQKKVDDTNQFIKDIMLKKEKEILSLS</sequence>
<dbReference type="Gene3D" id="3.30.1360.40">
    <property type="match status" value="1"/>
</dbReference>
<dbReference type="InterPro" id="IPR002661">
    <property type="entry name" value="Ribosome_recyc_fac"/>
</dbReference>
<dbReference type="PANTHER" id="PTHR20982:SF3">
    <property type="entry name" value="MITOCHONDRIAL RIBOSOME RECYCLING FACTOR PSEUDO 1"/>
    <property type="match status" value="1"/>
</dbReference>
<keyword evidence="2 3" id="KW-0648">Protein biosynthesis</keyword>
<dbReference type="GO" id="GO:0005737">
    <property type="term" value="C:cytoplasm"/>
    <property type="evidence" value="ECO:0007669"/>
    <property type="project" value="UniProtKB-SubCell"/>
</dbReference>
<dbReference type="InterPro" id="IPR036191">
    <property type="entry name" value="RRF_sf"/>
</dbReference>
<dbReference type="Pfam" id="PF01765">
    <property type="entry name" value="RRF"/>
    <property type="match status" value="1"/>
</dbReference>
<feature type="domain" description="Ribosome recycling factor" evidence="4">
    <location>
        <begin position="17"/>
        <end position="180"/>
    </location>
</feature>
<dbReference type="InterPro" id="IPR023584">
    <property type="entry name" value="Ribosome_recyc_fac_dom"/>
</dbReference>
<comment type="subcellular location">
    <subcellularLocation>
        <location evidence="3">Cytoplasm</location>
    </subcellularLocation>
</comment>
<comment type="similarity">
    <text evidence="1 3">Belongs to the RRF family.</text>
</comment>
<keyword evidence="3" id="KW-0963">Cytoplasm</keyword>
<evidence type="ECO:0000256" key="3">
    <source>
        <dbReference type="HAMAP-Rule" id="MF_00040"/>
    </source>
</evidence>
<comment type="function">
    <text evidence="3">Responsible for the release of ribosomes from messenger RNA at the termination of protein biosynthesis. May increase the efficiency of translation by recycling ribosomes from one round of translation to another.</text>
</comment>
<reference evidence="5 6" key="1">
    <citation type="journal article" date="2016" name="Nat. Commun.">
        <title>Thousands of microbial genomes shed light on interconnected biogeochemical processes in an aquifer system.</title>
        <authorList>
            <person name="Anantharaman K."/>
            <person name="Brown C.T."/>
            <person name="Hug L.A."/>
            <person name="Sharon I."/>
            <person name="Castelle C.J."/>
            <person name="Probst A.J."/>
            <person name="Thomas B.C."/>
            <person name="Singh A."/>
            <person name="Wilkins M.J."/>
            <person name="Karaoz U."/>
            <person name="Brodie E.L."/>
            <person name="Williams K.H."/>
            <person name="Hubbard S.S."/>
            <person name="Banfield J.F."/>
        </authorList>
    </citation>
    <scope>NUCLEOTIDE SEQUENCE [LARGE SCALE GENOMIC DNA]</scope>
</reference>
<protein>
    <recommendedName>
        <fullName evidence="3">Ribosome-recycling factor</fullName>
        <shortName evidence="3">RRF</shortName>
    </recommendedName>
    <alternativeName>
        <fullName evidence="3">Ribosome-releasing factor</fullName>
    </alternativeName>
</protein>
<dbReference type="AlphaFoldDB" id="A0A1G2ARD4"/>
<dbReference type="FunFam" id="3.30.1360.40:FF:000001">
    <property type="entry name" value="Ribosome-recycling factor"/>
    <property type="match status" value="1"/>
</dbReference>
<name>A0A1G2ARD4_9BACT</name>
<gene>
    <name evidence="3" type="primary">frr</name>
    <name evidence="5" type="ORF">A3B74_03875</name>
</gene>
<evidence type="ECO:0000313" key="6">
    <source>
        <dbReference type="Proteomes" id="UP000177165"/>
    </source>
</evidence>
<dbReference type="Gene3D" id="1.10.132.20">
    <property type="entry name" value="Ribosome-recycling factor"/>
    <property type="match status" value="1"/>
</dbReference>
<evidence type="ECO:0000259" key="4">
    <source>
        <dbReference type="Pfam" id="PF01765"/>
    </source>
</evidence>
<dbReference type="GO" id="GO:0006415">
    <property type="term" value="P:translational termination"/>
    <property type="evidence" value="ECO:0007669"/>
    <property type="project" value="UniProtKB-UniRule"/>
</dbReference>
<dbReference type="SUPFAM" id="SSF55194">
    <property type="entry name" value="Ribosome recycling factor, RRF"/>
    <property type="match status" value="1"/>
</dbReference>
<dbReference type="NCBIfam" id="TIGR00496">
    <property type="entry name" value="frr"/>
    <property type="match status" value="1"/>
</dbReference>
<comment type="caution">
    <text evidence="5">The sequence shown here is derived from an EMBL/GenBank/DDBJ whole genome shotgun (WGS) entry which is preliminary data.</text>
</comment>
<dbReference type="GO" id="GO:0043023">
    <property type="term" value="F:ribosomal large subunit binding"/>
    <property type="evidence" value="ECO:0007669"/>
    <property type="project" value="TreeGrafter"/>
</dbReference>
<accession>A0A1G2ARD4</accession>
<proteinExistence type="inferred from homology"/>
<dbReference type="Proteomes" id="UP000177165">
    <property type="component" value="Unassembled WGS sequence"/>
</dbReference>
<dbReference type="HAMAP" id="MF_00040">
    <property type="entry name" value="RRF"/>
    <property type="match status" value="1"/>
</dbReference>
<evidence type="ECO:0000313" key="5">
    <source>
        <dbReference type="EMBL" id="OGY79056.1"/>
    </source>
</evidence>